<evidence type="ECO:0000313" key="2">
    <source>
        <dbReference type="EMBL" id="KAF5933748.1"/>
    </source>
</evidence>
<gene>
    <name evidence="2" type="ORF">HYC85_029919</name>
</gene>
<proteinExistence type="predicted"/>
<reference evidence="2 3" key="2">
    <citation type="submission" date="2020-07" db="EMBL/GenBank/DDBJ databases">
        <title>Genome assembly of wild tea tree DASZ reveals pedigree and selection history of tea varieties.</title>
        <authorList>
            <person name="Zhang W."/>
        </authorList>
    </citation>
    <scope>NUCLEOTIDE SEQUENCE [LARGE SCALE GENOMIC DNA]</scope>
    <source>
        <strain evidence="3">cv. G240</strain>
        <tissue evidence="2">Leaf</tissue>
    </source>
</reference>
<dbReference type="AlphaFoldDB" id="A0A7J7G1Y0"/>
<evidence type="ECO:0000313" key="3">
    <source>
        <dbReference type="Proteomes" id="UP000593564"/>
    </source>
</evidence>
<dbReference type="Proteomes" id="UP000593564">
    <property type="component" value="Unassembled WGS sequence"/>
</dbReference>
<reference evidence="3" key="1">
    <citation type="journal article" date="2020" name="Nat. Commun.">
        <title>Genome assembly of wild tea tree DASZ reveals pedigree and selection history of tea varieties.</title>
        <authorList>
            <person name="Zhang W."/>
            <person name="Zhang Y."/>
            <person name="Qiu H."/>
            <person name="Guo Y."/>
            <person name="Wan H."/>
            <person name="Zhang X."/>
            <person name="Scossa F."/>
            <person name="Alseekh S."/>
            <person name="Zhang Q."/>
            <person name="Wang P."/>
            <person name="Xu L."/>
            <person name="Schmidt M.H."/>
            <person name="Jia X."/>
            <person name="Li D."/>
            <person name="Zhu A."/>
            <person name="Guo F."/>
            <person name="Chen W."/>
            <person name="Ni D."/>
            <person name="Usadel B."/>
            <person name="Fernie A.R."/>
            <person name="Wen W."/>
        </authorList>
    </citation>
    <scope>NUCLEOTIDE SEQUENCE [LARGE SCALE GENOMIC DNA]</scope>
    <source>
        <strain evidence="3">cv. G240</strain>
    </source>
</reference>
<accession>A0A7J7G1Y0</accession>
<protein>
    <submittedName>
        <fullName evidence="2">Uncharacterized protein</fullName>
    </submittedName>
</protein>
<sequence>MKCLEMRAHGHANRGNAYAMQMTWKMIRKHANGISALKCGGKQPRNGAKVHPKHGKVPKYESWHPKWPTAMPNMQNWYMECK</sequence>
<organism evidence="2 3">
    <name type="scientific">Camellia sinensis</name>
    <name type="common">Tea plant</name>
    <name type="synonym">Thea sinensis</name>
    <dbReference type="NCBI Taxonomy" id="4442"/>
    <lineage>
        <taxon>Eukaryota</taxon>
        <taxon>Viridiplantae</taxon>
        <taxon>Streptophyta</taxon>
        <taxon>Embryophyta</taxon>
        <taxon>Tracheophyta</taxon>
        <taxon>Spermatophyta</taxon>
        <taxon>Magnoliopsida</taxon>
        <taxon>eudicotyledons</taxon>
        <taxon>Gunneridae</taxon>
        <taxon>Pentapetalae</taxon>
        <taxon>asterids</taxon>
        <taxon>Ericales</taxon>
        <taxon>Theaceae</taxon>
        <taxon>Camellia</taxon>
    </lineage>
</organism>
<comment type="caution">
    <text evidence="2">The sequence shown here is derived from an EMBL/GenBank/DDBJ whole genome shotgun (WGS) entry which is preliminary data.</text>
</comment>
<evidence type="ECO:0000256" key="1">
    <source>
        <dbReference type="SAM" id="MobiDB-lite"/>
    </source>
</evidence>
<feature type="region of interest" description="Disordered" evidence="1">
    <location>
        <begin position="39"/>
        <end position="61"/>
    </location>
</feature>
<name>A0A7J7G1Y0_CAMSI</name>
<feature type="compositionally biased region" description="Basic residues" evidence="1">
    <location>
        <begin position="48"/>
        <end position="57"/>
    </location>
</feature>
<keyword evidence="3" id="KW-1185">Reference proteome</keyword>
<dbReference type="EMBL" id="JACBKZ010000014">
    <property type="protein sequence ID" value="KAF5933748.1"/>
    <property type="molecule type" value="Genomic_DNA"/>
</dbReference>